<dbReference type="InterPro" id="IPR000086">
    <property type="entry name" value="NUDIX_hydrolase_dom"/>
</dbReference>
<reference evidence="3 4" key="1">
    <citation type="journal article" date="2018" name="Sci. Rep.">
        <title>Raphidocelis subcapitata (=Pseudokirchneriella subcapitata) provides an insight into genome evolution and environmental adaptations in the Sphaeropleales.</title>
        <authorList>
            <person name="Suzuki S."/>
            <person name="Yamaguchi H."/>
            <person name="Nakajima N."/>
            <person name="Kawachi M."/>
        </authorList>
    </citation>
    <scope>NUCLEOTIDE SEQUENCE [LARGE SCALE GENOMIC DNA]</scope>
    <source>
        <strain evidence="3 4">NIES-35</strain>
    </source>
</reference>
<feature type="domain" description="Nudix hydrolase" evidence="2">
    <location>
        <begin position="42"/>
        <end position="179"/>
    </location>
</feature>
<dbReference type="EMBL" id="BDRX01000011">
    <property type="protein sequence ID" value="GBF89588.1"/>
    <property type="molecule type" value="Genomic_DNA"/>
</dbReference>
<dbReference type="PANTHER" id="PTHR43736">
    <property type="entry name" value="ADP-RIBOSE PYROPHOSPHATASE"/>
    <property type="match status" value="1"/>
</dbReference>
<dbReference type="InterPro" id="IPR015797">
    <property type="entry name" value="NUDIX_hydrolase-like_dom_sf"/>
</dbReference>
<organism evidence="3 4">
    <name type="scientific">Raphidocelis subcapitata</name>
    <dbReference type="NCBI Taxonomy" id="307507"/>
    <lineage>
        <taxon>Eukaryota</taxon>
        <taxon>Viridiplantae</taxon>
        <taxon>Chlorophyta</taxon>
        <taxon>core chlorophytes</taxon>
        <taxon>Chlorophyceae</taxon>
        <taxon>CS clade</taxon>
        <taxon>Sphaeropleales</taxon>
        <taxon>Selenastraceae</taxon>
        <taxon>Raphidocelis</taxon>
    </lineage>
</organism>
<accession>A0A2V0NPN3</accession>
<evidence type="ECO:0000259" key="2">
    <source>
        <dbReference type="PROSITE" id="PS51462"/>
    </source>
</evidence>
<dbReference type="InParanoid" id="A0A2V0NPN3"/>
<dbReference type="AlphaFoldDB" id="A0A2V0NPN3"/>
<comment type="caution">
    <text evidence="3">The sequence shown here is derived from an EMBL/GenBank/DDBJ whole genome shotgun (WGS) entry which is preliminary data.</text>
</comment>
<protein>
    <recommendedName>
        <fullName evidence="2">Nudix hydrolase domain-containing protein</fullName>
    </recommendedName>
</protein>
<gene>
    <name evidence="3" type="ORF">Rsub_02306</name>
</gene>
<dbReference type="Pfam" id="PF00293">
    <property type="entry name" value="NUDIX"/>
    <property type="match status" value="1"/>
</dbReference>
<dbReference type="Proteomes" id="UP000247498">
    <property type="component" value="Unassembled WGS sequence"/>
</dbReference>
<keyword evidence="4" id="KW-1185">Reference proteome</keyword>
<dbReference type="CDD" id="cd02883">
    <property type="entry name" value="NUDIX_Hydrolase"/>
    <property type="match status" value="1"/>
</dbReference>
<dbReference type="Gene3D" id="3.90.79.10">
    <property type="entry name" value="Nucleoside Triphosphate Pyrophosphohydrolase"/>
    <property type="match status" value="1"/>
</dbReference>
<keyword evidence="1" id="KW-0732">Signal</keyword>
<evidence type="ECO:0000313" key="4">
    <source>
        <dbReference type="Proteomes" id="UP000247498"/>
    </source>
</evidence>
<dbReference type="SUPFAM" id="SSF55811">
    <property type="entry name" value="Nudix"/>
    <property type="match status" value="1"/>
</dbReference>
<proteinExistence type="predicted"/>
<evidence type="ECO:0000313" key="3">
    <source>
        <dbReference type="EMBL" id="GBF89588.1"/>
    </source>
</evidence>
<name>A0A2V0NPN3_9CHLO</name>
<dbReference type="OrthoDB" id="276276at2759"/>
<dbReference type="PROSITE" id="PS51462">
    <property type="entry name" value="NUDIX"/>
    <property type="match status" value="1"/>
</dbReference>
<dbReference type="PANTHER" id="PTHR43736:SF1">
    <property type="entry name" value="DIHYDRONEOPTERIN TRIPHOSPHATE DIPHOSPHATASE"/>
    <property type="match status" value="1"/>
</dbReference>
<feature type="chain" id="PRO_5016161110" description="Nudix hydrolase domain-containing protein" evidence="1">
    <location>
        <begin position="28"/>
        <end position="227"/>
    </location>
</feature>
<evidence type="ECO:0000256" key="1">
    <source>
        <dbReference type="SAM" id="SignalP"/>
    </source>
</evidence>
<sequence>MSTLRPGWRGAALCVALLLLSTQLSDAKKSRKLMDDDGEDAPEKVGAGFLFVSPEGQALLLLRSGKKNSGKWGIPGGNAEPEDATLIETAAREAAEELGGAGEVPAHTVERGFLTKRGKHDQKHFTVYVARVASGVRAQFMAPRLNLLEHSQYGWFTFEQMDQMRKDDLLHPVVDKLLKHNRDEVMAAAGVPRGAPGSGRPASGGAAGLAGLARLAGAAQGREEVSG</sequence>
<feature type="signal peptide" evidence="1">
    <location>
        <begin position="1"/>
        <end position="27"/>
    </location>
</feature>